<feature type="compositionally biased region" description="Pro residues" evidence="1">
    <location>
        <begin position="1728"/>
        <end position="1744"/>
    </location>
</feature>
<accession>A0A1G5ZDS8</accession>
<dbReference type="Pfam" id="PF01345">
    <property type="entry name" value="DUF11"/>
    <property type="match status" value="1"/>
</dbReference>
<evidence type="ECO:0000256" key="1">
    <source>
        <dbReference type="SAM" id="MobiDB-lite"/>
    </source>
</evidence>
<dbReference type="InterPro" id="IPR036366">
    <property type="entry name" value="PGBDSf"/>
</dbReference>
<dbReference type="EMBL" id="FMXM01000017">
    <property type="protein sequence ID" value="SDA92647.1"/>
    <property type="molecule type" value="Genomic_DNA"/>
</dbReference>
<evidence type="ECO:0000256" key="2">
    <source>
        <dbReference type="SAM" id="SignalP"/>
    </source>
</evidence>
<dbReference type="SUPFAM" id="SSF75011">
    <property type="entry name" value="3-carboxy-cis,cis-mucoante lactonizing enzyme"/>
    <property type="match status" value="1"/>
</dbReference>
<organism evidence="5 6">
    <name type="scientific">Mesorhizobium qingshengii</name>
    <dbReference type="NCBI Taxonomy" id="1165689"/>
    <lineage>
        <taxon>Bacteria</taxon>
        <taxon>Pseudomonadati</taxon>
        <taxon>Pseudomonadota</taxon>
        <taxon>Alphaproteobacteria</taxon>
        <taxon>Hyphomicrobiales</taxon>
        <taxon>Phyllobacteriaceae</taxon>
        <taxon>Mesorhizobium</taxon>
    </lineage>
</organism>
<evidence type="ECO:0000259" key="4">
    <source>
        <dbReference type="Pfam" id="PF01471"/>
    </source>
</evidence>
<dbReference type="InterPro" id="IPR002477">
    <property type="entry name" value="Peptidoglycan-bd-like"/>
</dbReference>
<dbReference type="InterPro" id="IPR036365">
    <property type="entry name" value="PGBD-like_sf"/>
</dbReference>
<evidence type="ECO:0000259" key="3">
    <source>
        <dbReference type="Pfam" id="PF01345"/>
    </source>
</evidence>
<feature type="region of interest" description="Disordered" evidence="1">
    <location>
        <begin position="1825"/>
        <end position="1857"/>
    </location>
</feature>
<dbReference type="OrthoDB" id="8433035at2"/>
<gene>
    <name evidence="5" type="ORF">SAMN02927914_04784</name>
</gene>
<dbReference type="InterPro" id="IPR051172">
    <property type="entry name" value="Chlamydia_OmcB"/>
</dbReference>
<feature type="region of interest" description="Disordered" evidence="1">
    <location>
        <begin position="1726"/>
        <end position="1746"/>
    </location>
</feature>
<feature type="signal peptide" evidence="2">
    <location>
        <begin position="1"/>
        <end position="26"/>
    </location>
</feature>
<keyword evidence="2" id="KW-0732">Signal</keyword>
<dbReference type="Gene3D" id="1.10.101.10">
    <property type="entry name" value="PGBD-like superfamily/PGBD"/>
    <property type="match status" value="1"/>
</dbReference>
<evidence type="ECO:0000313" key="5">
    <source>
        <dbReference type="EMBL" id="SDA92647.1"/>
    </source>
</evidence>
<dbReference type="PANTHER" id="PTHR34819">
    <property type="entry name" value="LARGE CYSTEINE-RICH PERIPLASMIC PROTEIN OMCB"/>
    <property type="match status" value="1"/>
</dbReference>
<dbReference type="STRING" id="1165689.SAMN02927914_04784"/>
<feature type="domain" description="Peptidoglycan binding-like" evidence="4">
    <location>
        <begin position="1615"/>
        <end position="1667"/>
    </location>
</feature>
<dbReference type="Pfam" id="PF01471">
    <property type="entry name" value="PG_binding_1"/>
    <property type="match status" value="1"/>
</dbReference>
<sequence length="1890" mass="201849">MFPQRRWMVAVGLALSWLLAAANAQAQEVDLQPGEAIVTQFSGTVATIQPGQAPAIRIDPQGAVAKVIDVRRPGFDPAGQHWLDEPQRNLITAEHVGQVFAIALDDDPAPNIYLAASAFAGLHRDGDGWMDGQWGQGGGPDSIWKLDARNGYAPRLFASVTLDGRHNSGAALGDLAFDPYHRQLFVSDLESGMIHAFSIDDGTERGRFDHGIDARSGFLDVPTGETRSLPTVEFDPSSAASLTTCAAGNVAVAPECWNLADFRRRVWGLSVHRDNETGEVRLFYALWSNAGFGNSEFEQASPAEKTNSVWSVGLDDSGRFRRGTARLEFLVLGGTTGDVFAISDIAFPRTPEQQVMLLGRHRGIVTREPAADSTARPPWPDAYSPGFESPENLVWRQQDDRSWRPSADDGAAAEVSQSHVPVGQNMAGGVDFGFNYTGGSIDEVASGSFMWITANHLCPVQNPCLNVATRERTDISEVHGLLGIPLPPNVSDNEGRASDAFLAIDIDVNADAAGNVDIAGLARRNAGAVGDVEVFAPYPEVPDQRVEPVAGDAVEAAAEGPLWPLDAQKEPWWPAPLPLGGADAGPDLALQKAVPFTCVPGASCTVVAVVTNIGGGTYASPIRIRDLLPNDWQLTAAGPAGSNWSCQQLGPEVVCTDASFSLAPGQQHVLAFEAQVPAQQVVGVIRNCAAIEHAVAGIDANAANDEGCTDLAFDGPAPGAAADGRDLSITKLAQQASCAAGGPCSFTLRIANTGTEAFEGQVSFIDVLPAGWVYAAKDIGWWCMLTLGGGDRFACRRQQRLEPGQSIDVSLAIRSPANATGSAENCAELDWSANERDARPDNDRSCAAVNINAPEAGGGMLGVDLSIDKRFKGQGALPAAAAGTGFIGGCQQGAECAFDIIITNRGPGPFDNILTVVDEMPADWKLAGGGLDWMCITDIAEPTFACRKHVVLEAGTSEVLTLNMIPRYGPDRMEVENCVKIDWSGSNADTDASNDRICLLVPLAEGRPDLVIRKKGPAACERGVPCAFDIEIQNIGSVDYEGPLSMVEEDDDVFEISSYGAGDPWLCKANPRLPPALGKEKDLQPGRITCTVDKLTLAPGKSSRIRLTLLVSQYLEESRTHYQNCVRFAEDPDNDGVSEEGCHTFRLVPKWDLAITKEGRPICYGLARDVCDYTYAVTNAGSASYQGPVSIIDEFAAGLGIELQGWSPRPPNGWNCEQVKDGELRCDHPPVKIEPGETMREVLKLTVAFGKALPPDLDNLTNVATVKYLGGPPDANEANDRDDALVLINHSANRTVTGETKLCSAFDIITSLWGETSCYNSTITPELDFNGDGTRVCRGPACTNYEFVIGNSGATNYRGELTMDVTLPQGARFLSTKGEKSGLACKAEAWSCTTSGNKATCSPGRCILGPGEETSVDFEVKLLPDPAPAIPSEGMDLTTCAELKWTRPSPVNPIEQRPSDNIISRSCVTTRVLPEEPVECPPGQERDSAGKCEPIAAPVDLAISKKTIGDCSGQESCRFQITVESKGSRPFKGRVAFRDTFSRPGARLTQLHGRGSCSQSGQTVDCIIEPEGLAPGNPAVVSLDIRLPHGESGASLQNCAEIYQPDPTDASAMSRDEIRMLQRVLDHRGFDPGPIDGAVGSRTRNAVSRARASVGLEASTQADRALLLVLLGQTRDQSDLNPGNNRSCVSAKTPICGPGYSTVRATGECVCVAPRVERDGQCVAPTQAPKPPPRLQAAPQPQPVPQIRCDDGRVDSRNRCICPSGWTREQVQRNWYRCVRPTPAPISPTPQIKCVGGALIGGFCICPPGNTVQQLPRGKGFRCVAPQPVRPAPQPQPVAPRQPPRPAPAKPAPIQPRIPQIMPRLPQLQMICPPGTKWVPEARQCIKTID</sequence>
<protein>
    <submittedName>
        <fullName evidence="5">Putative peptidoglycan binding domain-containing protein</fullName>
    </submittedName>
</protein>
<dbReference type="Proteomes" id="UP000198588">
    <property type="component" value="Unassembled WGS sequence"/>
</dbReference>
<feature type="domain" description="DUF11" evidence="3">
    <location>
        <begin position="726"/>
        <end position="848"/>
    </location>
</feature>
<reference evidence="5 6" key="1">
    <citation type="submission" date="2016-10" db="EMBL/GenBank/DDBJ databases">
        <authorList>
            <person name="de Groot N.N."/>
        </authorList>
    </citation>
    <scope>NUCLEOTIDE SEQUENCE [LARGE SCALE GENOMIC DNA]</scope>
    <source>
        <strain evidence="5 6">CGMCC 1.12097</strain>
    </source>
</reference>
<name>A0A1G5ZDS8_9HYPH</name>
<feature type="compositionally biased region" description="Pro residues" evidence="1">
    <location>
        <begin position="1828"/>
        <end position="1856"/>
    </location>
</feature>
<dbReference type="InterPro" id="IPR001434">
    <property type="entry name" value="OmcB-like_DUF11"/>
</dbReference>
<evidence type="ECO:0000313" key="6">
    <source>
        <dbReference type="Proteomes" id="UP000198588"/>
    </source>
</evidence>
<proteinExistence type="predicted"/>
<dbReference type="SUPFAM" id="SSF47090">
    <property type="entry name" value="PGBD-like"/>
    <property type="match status" value="1"/>
</dbReference>
<dbReference type="RefSeq" id="WP_091583079.1">
    <property type="nucleotide sequence ID" value="NZ_FMXM01000017.1"/>
</dbReference>
<feature type="chain" id="PRO_5011706467" evidence="2">
    <location>
        <begin position="27"/>
        <end position="1890"/>
    </location>
</feature>